<proteinExistence type="predicted"/>
<gene>
    <name evidence="2" type="ORF">PCOR1329_LOCUS71689</name>
</gene>
<feature type="region of interest" description="Disordered" evidence="1">
    <location>
        <begin position="1"/>
        <end position="147"/>
    </location>
</feature>
<dbReference type="InterPro" id="IPR015943">
    <property type="entry name" value="WD40/YVTN_repeat-like_dom_sf"/>
</dbReference>
<dbReference type="InterPro" id="IPR036322">
    <property type="entry name" value="WD40_repeat_dom_sf"/>
</dbReference>
<evidence type="ECO:0000256" key="1">
    <source>
        <dbReference type="SAM" id="MobiDB-lite"/>
    </source>
</evidence>
<feature type="compositionally biased region" description="Low complexity" evidence="1">
    <location>
        <begin position="94"/>
        <end position="107"/>
    </location>
</feature>
<dbReference type="EMBL" id="CAUYUJ010019531">
    <property type="protein sequence ID" value="CAK0891888.1"/>
    <property type="molecule type" value="Genomic_DNA"/>
</dbReference>
<dbReference type="Gene3D" id="2.130.10.10">
    <property type="entry name" value="YVTN repeat-like/Quinoprotein amine dehydrogenase"/>
    <property type="match status" value="1"/>
</dbReference>
<dbReference type="Proteomes" id="UP001189429">
    <property type="component" value="Unassembled WGS sequence"/>
</dbReference>
<dbReference type="SUPFAM" id="SSF50978">
    <property type="entry name" value="WD40 repeat-like"/>
    <property type="match status" value="1"/>
</dbReference>
<feature type="non-terminal residue" evidence="2">
    <location>
        <position position="1"/>
    </location>
</feature>
<comment type="caution">
    <text evidence="2">The sequence shown here is derived from an EMBL/GenBank/DDBJ whole genome shotgun (WGS) entry which is preliminary data.</text>
</comment>
<evidence type="ECO:0000313" key="2">
    <source>
        <dbReference type="EMBL" id="CAK0891888.1"/>
    </source>
</evidence>
<reference evidence="2" key="1">
    <citation type="submission" date="2023-10" db="EMBL/GenBank/DDBJ databases">
        <authorList>
            <person name="Chen Y."/>
            <person name="Shah S."/>
            <person name="Dougan E. K."/>
            <person name="Thang M."/>
            <person name="Chan C."/>
        </authorList>
    </citation>
    <scope>NUCLEOTIDE SEQUENCE [LARGE SCALE GENOMIC DNA]</scope>
</reference>
<organism evidence="2 3">
    <name type="scientific">Prorocentrum cordatum</name>
    <dbReference type="NCBI Taxonomy" id="2364126"/>
    <lineage>
        <taxon>Eukaryota</taxon>
        <taxon>Sar</taxon>
        <taxon>Alveolata</taxon>
        <taxon>Dinophyceae</taxon>
        <taxon>Prorocentrales</taxon>
        <taxon>Prorocentraceae</taxon>
        <taxon>Prorocentrum</taxon>
    </lineage>
</organism>
<feature type="compositionally biased region" description="Low complexity" evidence="1">
    <location>
        <begin position="116"/>
        <end position="129"/>
    </location>
</feature>
<accession>A0ABN9X2S3</accession>
<keyword evidence="3" id="KW-1185">Reference proteome</keyword>
<evidence type="ECO:0000313" key="3">
    <source>
        <dbReference type="Proteomes" id="UP001189429"/>
    </source>
</evidence>
<feature type="compositionally biased region" description="Basic and acidic residues" evidence="1">
    <location>
        <begin position="13"/>
        <end position="24"/>
    </location>
</feature>
<feature type="compositionally biased region" description="Low complexity" evidence="1">
    <location>
        <begin position="27"/>
        <end position="44"/>
    </location>
</feature>
<sequence>APLPGFSSGRSARLGEEEVRDSLGRRSGVSLTSPPGSVVSSPGSMVRVLETARSMPSLSDRSPWLGLPAGVKDRALTPSRFNKAPAGMGVLDPRSVSGSSRRPSLSRKGASKEQCPPSSSSSGPVYPESQLQHPAGRHAGPGARVPLPVQPEAGMLLAVGRSSEVHSGRRRFRLGQRRGRHQAVGHEELDRLARFQNCPDEVLCTVVVSISQRWIVCVYPSVVQVYMGHSPNSMVLALPAAASATGSRPVRWASAAFSPTREVDHSHGSAGQDNYLAVLGTGHLRILDYATGWRLGMPGRTVSLMQDASPTCIVFTTDDGAWIICAFSSGQMQVWNASSLCLHKTVGAHRRLRHLPGPVAL</sequence>
<protein>
    <submittedName>
        <fullName evidence="2">Uncharacterized protein</fullName>
    </submittedName>
</protein>
<name>A0ABN9X2S3_9DINO</name>